<proteinExistence type="predicted"/>
<organism evidence="1">
    <name type="scientific">Amphimedon queenslandica</name>
    <name type="common">Sponge</name>
    <dbReference type="NCBI Taxonomy" id="400682"/>
    <lineage>
        <taxon>Eukaryota</taxon>
        <taxon>Metazoa</taxon>
        <taxon>Porifera</taxon>
        <taxon>Demospongiae</taxon>
        <taxon>Heteroscleromorpha</taxon>
        <taxon>Haplosclerida</taxon>
        <taxon>Niphatidae</taxon>
        <taxon>Amphimedon</taxon>
    </lineage>
</organism>
<accession>A0A1X7U3K2</accession>
<sequence>MEESVKELWQDLLLRSNLLESRPPDPLNHITNYLTRLSLQSTPLSQAVDAAISLQYTSLCTGSFNDQVYEIYSILTDDTYDGLAGGISNQIYKEFITRFISKYY</sequence>
<evidence type="ECO:0000313" key="1">
    <source>
        <dbReference type="EnsemblMetazoa" id="Aqu2.1.22248_001"/>
    </source>
</evidence>
<protein>
    <submittedName>
        <fullName evidence="1">Uncharacterized protein</fullName>
    </submittedName>
</protein>
<dbReference type="AlphaFoldDB" id="A0A1X7U3K2"/>
<name>A0A1X7U3K2_AMPQE</name>
<dbReference type="EnsemblMetazoa" id="Aqu2.1.22248_001">
    <property type="protein sequence ID" value="Aqu2.1.22248_001"/>
    <property type="gene ID" value="Aqu2.1.22248"/>
</dbReference>
<reference evidence="1" key="1">
    <citation type="submission" date="2017-05" db="UniProtKB">
        <authorList>
            <consortium name="EnsemblMetazoa"/>
        </authorList>
    </citation>
    <scope>IDENTIFICATION</scope>
</reference>
<dbReference type="InParanoid" id="A0A1X7U3K2"/>